<evidence type="ECO:0000313" key="3">
    <source>
        <dbReference type="EMBL" id="REB70607.1"/>
    </source>
</evidence>
<dbReference type="Gene3D" id="3.30.230.30">
    <property type="entry name" value="Impact, N-terminal domain"/>
    <property type="match status" value="1"/>
</dbReference>
<name>A0ABX9IBF7_9ACTN</name>
<dbReference type="InterPro" id="IPR036956">
    <property type="entry name" value="Impact_N_sf"/>
</dbReference>
<dbReference type="InterPro" id="IPR020568">
    <property type="entry name" value="Ribosomal_Su5_D2-typ_SF"/>
</dbReference>
<dbReference type="Pfam" id="PF01205">
    <property type="entry name" value="Impact_N"/>
    <property type="match status" value="1"/>
</dbReference>
<organism evidence="3 4">
    <name type="scientific">Cutibacterium namnetense</name>
    <dbReference type="NCBI Taxonomy" id="1574624"/>
    <lineage>
        <taxon>Bacteria</taxon>
        <taxon>Bacillati</taxon>
        <taxon>Actinomycetota</taxon>
        <taxon>Actinomycetes</taxon>
        <taxon>Propionibacteriales</taxon>
        <taxon>Propionibacteriaceae</taxon>
        <taxon>Cutibacterium</taxon>
    </lineage>
</organism>
<feature type="domain" description="Impact N-terminal" evidence="2">
    <location>
        <begin position="18"/>
        <end position="128"/>
    </location>
</feature>
<dbReference type="Proteomes" id="UP000256324">
    <property type="component" value="Unassembled WGS sequence"/>
</dbReference>
<comment type="similarity">
    <text evidence="1">Belongs to the IMPACT family.</text>
</comment>
<evidence type="ECO:0000259" key="2">
    <source>
        <dbReference type="Pfam" id="PF01205"/>
    </source>
</evidence>
<proteinExistence type="inferred from homology"/>
<evidence type="ECO:0000256" key="1">
    <source>
        <dbReference type="ARBA" id="ARBA00007665"/>
    </source>
</evidence>
<dbReference type="SUPFAM" id="SSF54211">
    <property type="entry name" value="Ribosomal protein S5 domain 2-like"/>
    <property type="match status" value="1"/>
</dbReference>
<evidence type="ECO:0000313" key="4">
    <source>
        <dbReference type="Proteomes" id="UP000256324"/>
    </source>
</evidence>
<sequence>MIEYSVLASPIEAELEIKRSVFLTRLVRVASEDEAREVIAQTRHAGHDARHHVSAFVLGPDREVQRCSDDGEPAGTAGMPTLTALTAASPTGKNLSDVVAITSRWFGGIKLGAGGLTRAYGNSVGNALALAAFDRRVMMDTLTMTIDLCRAGREEGVIRAAGHEVTSVEYTAKGSVLTLACRAGCGDQMARNLAELLGRDVSLVPAGQRWVDIKT</sequence>
<comment type="caution">
    <text evidence="3">The sequence shown here is derived from an EMBL/GenBank/DDBJ whole genome shotgun (WGS) entry which is preliminary data.</text>
</comment>
<dbReference type="PANTHER" id="PTHR16301">
    <property type="entry name" value="IMPACT-RELATED"/>
    <property type="match status" value="1"/>
</dbReference>
<dbReference type="RefSeq" id="WP_063811179.1">
    <property type="nucleotide sequence ID" value="NZ_JARJNT010000001.1"/>
</dbReference>
<protein>
    <recommendedName>
        <fullName evidence="2">Impact N-terminal domain-containing protein</fullName>
    </recommendedName>
</protein>
<dbReference type="EMBL" id="PCZS01000001">
    <property type="protein sequence ID" value="REB70607.1"/>
    <property type="molecule type" value="Genomic_DNA"/>
</dbReference>
<dbReference type="InterPro" id="IPR001498">
    <property type="entry name" value="Impact_N"/>
</dbReference>
<reference evidence="3 4" key="1">
    <citation type="submission" date="2017-09" db="EMBL/GenBank/DDBJ databases">
        <authorList>
            <person name="Bumgarner R.E."/>
        </authorList>
    </citation>
    <scope>NUCLEOTIDE SEQUENCE [LARGE SCALE GENOMIC DNA]</scope>
    <source>
        <strain evidence="3 4">T34998</strain>
    </source>
</reference>
<dbReference type="PANTHER" id="PTHR16301:SF20">
    <property type="entry name" value="IMPACT FAMILY MEMBER YIGZ"/>
    <property type="match status" value="1"/>
</dbReference>
<keyword evidence="4" id="KW-1185">Reference proteome</keyword>
<accession>A0ABX9IBF7</accession>
<gene>
    <name evidence="3" type="ORF">CP880_02245</name>
</gene>
<dbReference type="InterPro" id="IPR023582">
    <property type="entry name" value="Impact"/>
</dbReference>